<evidence type="ECO:0000256" key="2">
    <source>
        <dbReference type="ARBA" id="ARBA00009477"/>
    </source>
</evidence>
<dbReference type="Pfam" id="PF25944">
    <property type="entry name" value="Beta-barrel_RND"/>
    <property type="match status" value="1"/>
</dbReference>
<comment type="caution">
    <text evidence="11">The sequence shown here is derived from an EMBL/GenBank/DDBJ whole genome shotgun (WGS) entry which is preliminary data.</text>
</comment>
<comment type="subcellular location">
    <subcellularLocation>
        <location evidence="1">Cell membrane</location>
    </subcellularLocation>
</comment>
<evidence type="ECO:0000313" key="12">
    <source>
        <dbReference type="Proteomes" id="UP000319771"/>
    </source>
</evidence>
<dbReference type="AlphaFoldDB" id="A0A538U8T2"/>
<comment type="similarity">
    <text evidence="2">Belongs to the membrane fusion protein (MFP) (TC 8.A.1) family.</text>
</comment>
<dbReference type="Gene3D" id="2.40.50.100">
    <property type="match status" value="1"/>
</dbReference>
<evidence type="ECO:0000256" key="4">
    <source>
        <dbReference type="ARBA" id="ARBA00022475"/>
    </source>
</evidence>
<keyword evidence="3" id="KW-0813">Transport</keyword>
<dbReference type="Proteomes" id="UP000319771">
    <property type="component" value="Unassembled WGS sequence"/>
</dbReference>
<dbReference type="InterPro" id="IPR058627">
    <property type="entry name" value="MdtA-like_C"/>
</dbReference>
<dbReference type="GO" id="GO:1990281">
    <property type="term" value="C:efflux pump complex"/>
    <property type="evidence" value="ECO:0007669"/>
    <property type="project" value="TreeGrafter"/>
</dbReference>
<dbReference type="PANTHER" id="PTHR30469">
    <property type="entry name" value="MULTIDRUG RESISTANCE PROTEIN MDTA"/>
    <property type="match status" value="1"/>
</dbReference>
<evidence type="ECO:0000256" key="6">
    <source>
        <dbReference type="ARBA" id="ARBA00023136"/>
    </source>
</evidence>
<dbReference type="InterPro" id="IPR058626">
    <property type="entry name" value="MdtA-like_b-barrel"/>
</dbReference>
<dbReference type="Gene3D" id="2.40.420.20">
    <property type="match status" value="1"/>
</dbReference>
<accession>A0A538U8T2</accession>
<organism evidence="11 12">
    <name type="scientific">Eiseniibacteriota bacterium</name>
    <dbReference type="NCBI Taxonomy" id="2212470"/>
    <lineage>
        <taxon>Bacteria</taxon>
        <taxon>Candidatus Eiseniibacteriota</taxon>
    </lineage>
</organism>
<dbReference type="NCBIfam" id="TIGR01730">
    <property type="entry name" value="RND_mfp"/>
    <property type="match status" value="1"/>
</dbReference>
<name>A0A538U8T2_UNCEI</name>
<dbReference type="Pfam" id="PF25967">
    <property type="entry name" value="RND-MFP_C"/>
    <property type="match status" value="1"/>
</dbReference>
<evidence type="ECO:0000313" key="11">
    <source>
        <dbReference type="EMBL" id="TMQ72119.1"/>
    </source>
</evidence>
<feature type="domain" description="Multidrug resistance protein MdtA-like beta-barrel" evidence="9">
    <location>
        <begin position="223"/>
        <end position="302"/>
    </location>
</feature>
<dbReference type="SUPFAM" id="SSF111369">
    <property type="entry name" value="HlyD-like secretion proteins"/>
    <property type="match status" value="1"/>
</dbReference>
<feature type="domain" description="Multidrug resistance protein MdtA-like alpha-helical hairpin" evidence="7">
    <location>
        <begin position="117"/>
        <end position="183"/>
    </location>
</feature>
<evidence type="ECO:0000256" key="3">
    <source>
        <dbReference type="ARBA" id="ARBA00022448"/>
    </source>
</evidence>
<dbReference type="Gene3D" id="1.10.287.470">
    <property type="entry name" value="Helix hairpin bin"/>
    <property type="match status" value="1"/>
</dbReference>
<gene>
    <name evidence="11" type="ORF">E6K81_08315</name>
</gene>
<dbReference type="GO" id="GO:0015562">
    <property type="term" value="F:efflux transmembrane transporter activity"/>
    <property type="evidence" value="ECO:0007669"/>
    <property type="project" value="TreeGrafter"/>
</dbReference>
<evidence type="ECO:0000256" key="1">
    <source>
        <dbReference type="ARBA" id="ARBA00004236"/>
    </source>
</evidence>
<sequence length="390" mass="41564">MPARETMHARDRHPTMIRPGRLLRMAALLALAPAVAGCAGRAARGQPRVPILVARVERRAVPFEIDATGTVEPTQSASVTAQVQGLVRRVAFREGDEVREGQALVLIDPRPFEAAVARALALLAKDRALAGIARLDAERAETLAAQQLIAPHELESKRADAEGLAATARADSAALISARLDLANATVRAPIGGKTGSLAVHAGDVVKANDTSAPLVTIKRIRPIRVRFTVTQEDLAEVRRPRDAPPTVEILPAEGDSMWIEGRLAFVDNAVDEASGTLLLKAETPNRDGVLWPGQFVRVRLRLFEQQGATVVPAVAVNSSQRGPYCYVVGPDTTVQSRPVTVQRTWRDLVVIAKGVTAGETVVTDGQLRLSPGARAVVRSASAAAEKGTR</sequence>
<dbReference type="InterPro" id="IPR058624">
    <property type="entry name" value="MdtA-like_HH"/>
</dbReference>
<evidence type="ECO:0000259" key="10">
    <source>
        <dbReference type="Pfam" id="PF25967"/>
    </source>
</evidence>
<dbReference type="Pfam" id="PF25917">
    <property type="entry name" value="BSH_RND"/>
    <property type="match status" value="1"/>
</dbReference>
<dbReference type="Pfam" id="PF25876">
    <property type="entry name" value="HH_MFP_RND"/>
    <property type="match status" value="1"/>
</dbReference>
<feature type="domain" description="Multidrug resistance protein MdtA-like barrel-sandwich hybrid" evidence="8">
    <location>
        <begin position="76"/>
        <end position="216"/>
    </location>
</feature>
<keyword evidence="5" id="KW-0997">Cell inner membrane</keyword>
<feature type="domain" description="Multidrug resistance protein MdtA-like C-terminal permuted SH3" evidence="10">
    <location>
        <begin position="309"/>
        <end position="366"/>
    </location>
</feature>
<dbReference type="Gene3D" id="2.40.30.170">
    <property type="match status" value="1"/>
</dbReference>
<dbReference type="InterPro" id="IPR006143">
    <property type="entry name" value="RND_pump_MFP"/>
</dbReference>
<evidence type="ECO:0000256" key="5">
    <source>
        <dbReference type="ARBA" id="ARBA00022519"/>
    </source>
</evidence>
<keyword evidence="4" id="KW-1003">Cell membrane</keyword>
<dbReference type="EMBL" id="VBPB01000120">
    <property type="protein sequence ID" value="TMQ72119.1"/>
    <property type="molecule type" value="Genomic_DNA"/>
</dbReference>
<proteinExistence type="inferred from homology"/>
<evidence type="ECO:0000259" key="7">
    <source>
        <dbReference type="Pfam" id="PF25876"/>
    </source>
</evidence>
<evidence type="ECO:0000259" key="8">
    <source>
        <dbReference type="Pfam" id="PF25917"/>
    </source>
</evidence>
<protein>
    <submittedName>
        <fullName evidence="11">Efflux RND transporter periplasmic adaptor subunit</fullName>
    </submittedName>
</protein>
<evidence type="ECO:0000259" key="9">
    <source>
        <dbReference type="Pfam" id="PF25944"/>
    </source>
</evidence>
<reference evidence="11 12" key="1">
    <citation type="journal article" date="2019" name="Nat. Microbiol.">
        <title>Mediterranean grassland soil C-N compound turnover is dependent on rainfall and depth, and is mediated by genomically divergent microorganisms.</title>
        <authorList>
            <person name="Diamond S."/>
            <person name="Andeer P.F."/>
            <person name="Li Z."/>
            <person name="Crits-Christoph A."/>
            <person name="Burstein D."/>
            <person name="Anantharaman K."/>
            <person name="Lane K.R."/>
            <person name="Thomas B.C."/>
            <person name="Pan C."/>
            <person name="Northen T.R."/>
            <person name="Banfield J.F."/>
        </authorList>
    </citation>
    <scope>NUCLEOTIDE SEQUENCE [LARGE SCALE GENOMIC DNA]</scope>
    <source>
        <strain evidence="11">WS_11</strain>
    </source>
</reference>
<dbReference type="PANTHER" id="PTHR30469:SF36">
    <property type="entry name" value="BLL3903 PROTEIN"/>
    <property type="match status" value="1"/>
</dbReference>
<keyword evidence="6" id="KW-0472">Membrane</keyword>
<dbReference type="InterPro" id="IPR058625">
    <property type="entry name" value="MdtA-like_BSH"/>
</dbReference>